<dbReference type="RefSeq" id="XP_007748414.1">
    <property type="nucleotide sequence ID" value="XM_007750224.1"/>
</dbReference>
<dbReference type="Pfam" id="PF06398">
    <property type="entry name" value="Pex24p"/>
    <property type="match status" value="1"/>
</dbReference>
<keyword evidence="4" id="KW-1185">Reference proteome</keyword>
<evidence type="ECO:0000256" key="1">
    <source>
        <dbReference type="SAM" id="MobiDB-lite"/>
    </source>
</evidence>
<feature type="compositionally biased region" description="Basic and acidic residues" evidence="1">
    <location>
        <begin position="464"/>
        <end position="483"/>
    </location>
</feature>
<dbReference type="STRING" id="1182543.W9X974"/>
<sequence length="555" mass="63497">MSENVSKILTRITTYDGSAADSYDHEISLTDTTHSANEPQSHHEPRSSSPSSSTRQLAKKGTRECLKEHLSRRKYAKYQQDRYHSKTSSVVTAEEPSSQSASTQHAQQAETEAGTQKVDFAHAESVERGRRSAGKRRRESRKLKEEIHEIDILYENQRGWFFCGIPLYSHSSLLPPDPSPWTTKDLKDSAVNITNAQVPDPTWEWAWNNWYVDMSHDVDEQGWQYSFAFGHTWTWHGTHPWFHSFVRRRRWLRKRVKRDVEGRFGRPGSMSDAHHLTGDYFIIHSKRDRSPISAADGVGKIARPSSFISFPSIIDQEEAPEEIKDIATLLKALKLAPIDREKIVVVKKFVQQGKEDLVYLKDHIPDIMSFLVFQNSRRQLLSYLKKTANEARQHRQSHEEENKPESDAESRRIDNLLAAVEAADAQVGALEYWSDRKHVFKTDDAQSLATRPIATIFDQPAPKPKTDDDPVEEIKGIPEKADIEEGNTQSIFNSERQSSIEQEEGQGQGQEQEQEQEQDIDDKGKGRAYESEDDQVEQDSTPRLGSDDVYVPDQD</sequence>
<comment type="caution">
    <text evidence="3">The sequence shown here is derived from an EMBL/GenBank/DDBJ whole genome shotgun (WGS) entry which is preliminary data.</text>
</comment>
<feature type="compositionally biased region" description="Low complexity" evidence="1">
    <location>
        <begin position="97"/>
        <end position="113"/>
    </location>
</feature>
<dbReference type="GeneID" id="19194341"/>
<dbReference type="eggNOG" id="ENOG502S2MG">
    <property type="taxonomic scope" value="Eukaryota"/>
</dbReference>
<dbReference type="GO" id="GO:0005778">
    <property type="term" value="C:peroxisomal membrane"/>
    <property type="evidence" value="ECO:0007669"/>
    <property type="project" value="UniProtKB-ARBA"/>
</dbReference>
<dbReference type="HOGENOM" id="CLU_028361_2_1_1"/>
<organism evidence="3 4">
    <name type="scientific">Cladophialophora psammophila CBS 110553</name>
    <dbReference type="NCBI Taxonomy" id="1182543"/>
    <lineage>
        <taxon>Eukaryota</taxon>
        <taxon>Fungi</taxon>
        <taxon>Dikarya</taxon>
        <taxon>Ascomycota</taxon>
        <taxon>Pezizomycotina</taxon>
        <taxon>Eurotiomycetes</taxon>
        <taxon>Chaetothyriomycetidae</taxon>
        <taxon>Chaetothyriales</taxon>
        <taxon>Herpotrichiellaceae</taxon>
        <taxon>Cladophialophora</taxon>
    </lineage>
</organism>
<feature type="compositionally biased region" description="Basic residues" evidence="1">
    <location>
        <begin position="131"/>
        <end position="141"/>
    </location>
</feature>
<reference evidence="3 4" key="1">
    <citation type="submission" date="2013-03" db="EMBL/GenBank/DDBJ databases">
        <title>The Genome Sequence of Cladophialophora psammophila CBS 110553.</title>
        <authorList>
            <consortium name="The Broad Institute Genomics Platform"/>
            <person name="Cuomo C."/>
            <person name="de Hoog S."/>
            <person name="Gorbushina A."/>
            <person name="Walker B."/>
            <person name="Young S.K."/>
            <person name="Zeng Q."/>
            <person name="Gargeya S."/>
            <person name="Fitzgerald M."/>
            <person name="Haas B."/>
            <person name="Abouelleil A."/>
            <person name="Allen A.W."/>
            <person name="Alvarado L."/>
            <person name="Arachchi H.M."/>
            <person name="Berlin A.M."/>
            <person name="Chapman S.B."/>
            <person name="Gainer-Dewar J."/>
            <person name="Goldberg J."/>
            <person name="Griggs A."/>
            <person name="Gujja S."/>
            <person name="Hansen M."/>
            <person name="Howarth C."/>
            <person name="Imamovic A."/>
            <person name="Ireland A."/>
            <person name="Larimer J."/>
            <person name="McCowan C."/>
            <person name="Murphy C."/>
            <person name="Pearson M."/>
            <person name="Poon T.W."/>
            <person name="Priest M."/>
            <person name="Roberts A."/>
            <person name="Saif S."/>
            <person name="Shea T."/>
            <person name="Sisk P."/>
            <person name="Sykes S."/>
            <person name="Wortman J."/>
            <person name="Nusbaum C."/>
            <person name="Birren B."/>
        </authorList>
    </citation>
    <scope>NUCLEOTIDE SEQUENCE [LARGE SCALE GENOMIC DNA]</scope>
    <source>
        <strain evidence="3 4">CBS 110553</strain>
    </source>
</reference>
<feature type="domain" description="TECPR1-like DysF" evidence="2">
    <location>
        <begin position="107"/>
        <end position="253"/>
    </location>
</feature>
<dbReference type="AlphaFoldDB" id="W9X974"/>
<evidence type="ECO:0000313" key="3">
    <source>
        <dbReference type="EMBL" id="EXJ66999.1"/>
    </source>
</evidence>
<protein>
    <recommendedName>
        <fullName evidence="2">TECPR1-like DysF domain-containing protein</fullName>
    </recommendedName>
</protein>
<feature type="compositionally biased region" description="Polar residues" evidence="1">
    <location>
        <begin position="486"/>
        <end position="500"/>
    </location>
</feature>
<dbReference type="GO" id="GO:0007031">
    <property type="term" value="P:peroxisome organization"/>
    <property type="evidence" value="ECO:0007669"/>
    <property type="project" value="UniProtKB-ARBA"/>
</dbReference>
<dbReference type="EMBL" id="AMGX01000017">
    <property type="protein sequence ID" value="EXJ66999.1"/>
    <property type="molecule type" value="Genomic_DNA"/>
</dbReference>
<feature type="compositionally biased region" description="Basic and acidic residues" evidence="1">
    <location>
        <begin position="521"/>
        <end position="530"/>
    </location>
</feature>
<dbReference type="Proteomes" id="UP000019471">
    <property type="component" value="Unassembled WGS sequence"/>
</dbReference>
<dbReference type="OrthoDB" id="72441at2759"/>
<evidence type="ECO:0000313" key="4">
    <source>
        <dbReference type="Proteomes" id="UP000019471"/>
    </source>
</evidence>
<feature type="region of interest" description="Disordered" evidence="1">
    <location>
        <begin position="451"/>
        <end position="555"/>
    </location>
</feature>
<accession>W9X974</accession>
<feature type="region of interest" description="Disordered" evidence="1">
    <location>
        <begin position="13"/>
        <end position="141"/>
    </location>
</feature>
<evidence type="ECO:0000259" key="2">
    <source>
        <dbReference type="Pfam" id="PF06398"/>
    </source>
</evidence>
<feature type="compositionally biased region" description="Low complexity" evidence="1">
    <location>
        <begin position="47"/>
        <end position="56"/>
    </location>
</feature>
<feature type="region of interest" description="Disordered" evidence="1">
    <location>
        <begin position="391"/>
        <end position="410"/>
    </location>
</feature>
<name>W9X974_9EURO</name>
<gene>
    <name evidence="3" type="ORF">A1O5_09645</name>
</gene>
<proteinExistence type="predicted"/>
<feature type="compositionally biased region" description="Basic and acidic residues" evidence="1">
    <location>
        <begin position="119"/>
        <end position="130"/>
    </location>
</feature>
<dbReference type="InterPro" id="IPR010482">
    <property type="entry name" value="TECPR1-like_DysF"/>
</dbReference>